<name>A0ABZ2US42_9CYAN</name>
<dbReference type="PANTHER" id="PTHR10098">
    <property type="entry name" value="RAPSYN-RELATED"/>
    <property type="match status" value="1"/>
</dbReference>
<keyword evidence="4" id="KW-1185">Reference proteome</keyword>
<feature type="domain" description="Anaphase-promoting complex subunit 5" evidence="2">
    <location>
        <begin position="335"/>
        <end position="384"/>
    </location>
</feature>
<evidence type="ECO:0000259" key="2">
    <source>
        <dbReference type="Pfam" id="PF12862"/>
    </source>
</evidence>
<dbReference type="Pfam" id="PF12862">
    <property type="entry name" value="ANAPC5"/>
    <property type="match status" value="2"/>
</dbReference>
<evidence type="ECO:0000313" key="3">
    <source>
        <dbReference type="EMBL" id="WZB87240.1"/>
    </source>
</evidence>
<protein>
    <submittedName>
        <fullName evidence="3">CHAT domain-containing protein</fullName>
    </submittedName>
</protein>
<reference evidence="3 4" key="1">
    <citation type="submission" date="2024-04" db="EMBL/GenBank/DDBJ databases">
        <title>Okeanomitos corallinicola gen. &amp; sp. nov. (Nostocales, Cyanobacteria), a new toxic marine heterocyst-forming cyanobacterium from a coral reef.</title>
        <authorList>
            <person name="Li H."/>
            <person name="Li R."/>
            <person name="Kang J."/>
            <person name="Hii K.S."/>
            <person name="Mohamed H.F."/>
            <person name="Xu X."/>
            <person name="Luo Z."/>
        </authorList>
    </citation>
    <scope>NUCLEOTIDE SEQUENCE [LARGE SCALE GENOMIC DNA]</scope>
    <source>
        <strain evidence="3 4">TIOX110</strain>
    </source>
</reference>
<dbReference type="InterPro" id="IPR026000">
    <property type="entry name" value="Apc5_dom"/>
</dbReference>
<sequence>MIIKLVKTIIKLKYVKYIKHFCLGLLSLILILSQMEYTFPLMQQPVIAAVNIESNSVGSLVTDGKQRYQREQFTEAITLWQQAADIFNQTGDKLNQAVVLGNLALAYQQLGKLDLANQTISKSVNLLSQSQSSLNVAQILNIQGSLQLSQGKAENALNSWEKATDIYQKIGDTTGVNRSLLNQTQALRVLGLYPRARKILEQINENLQTQPDSVLKAANLVNLGDTLRVVGNLDKSQEVLKQSLEIAKKLNSQSDVNLALLSLGNTAFSQRKNQEAQKYYQQVINTTDSPDLKLKVQLNQLQIFINTEEWQAAKVLIDQIQPQIDKLPISRTSIYAQLKLAQGLQKLGEKQTAAKILSIAIQAAKKIDDQKSESYALGYLGKLYEDNKQWHEAQKLTEQALVLSQSNNAGEISYLWQWQLGRIYQETGNSEKAIIAYDQTVKTLGYLRKDLVASNSNLQFSFQESIEPIYRELVSLLLENKQTKTGKDINQGNIEKARDLIESLKIAELDNYFQEDCLSGEIAKVDQVDPQAALIYPIILRDRLEVIISLTNQPLKHYTTNIPQPELEKILREMRSSIRPNLGNRQRLEIAQKLYNILIKPTEADLAANNIKTLVFVLDGVMKNLPMAALYDGEKYLVEKYSLAQTPGLQLLSPQPLQQKPLNILVGGISEARQGFSPLPGVAVEVKGITSEIPNQVLFNETFTTADIQKIIREIPFPVVHLATHGQFSSNAEETFILTWDNRINVKELGEILQTREKNNNNPIELLVLSACQTAQGDRRAPLGIAGVAVRSGARSTLATLWSVDDKSAAEFMVEFYRQLAQSKVTKAEAIRLAQLKLLQKPEFSNPYYWAPFVLLGNWL</sequence>
<dbReference type="PANTHER" id="PTHR10098:SF112">
    <property type="entry name" value="SLR0380 PROTEIN"/>
    <property type="match status" value="1"/>
</dbReference>
<gene>
    <name evidence="3" type="ORF">WJM97_17910</name>
</gene>
<dbReference type="SUPFAM" id="SSF48452">
    <property type="entry name" value="TPR-like"/>
    <property type="match status" value="3"/>
</dbReference>
<feature type="domain" description="CHAT" evidence="1">
    <location>
        <begin position="589"/>
        <end position="858"/>
    </location>
</feature>
<dbReference type="SMART" id="SM00028">
    <property type="entry name" value="TPR"/>
    <property type="match status" value="8"/>
</dbReference>
<evidence type="ECO:0000313" key="4">
    <source>
        <dbReference type="Proteomes" id="UP001483337"/>
    </source>
</evidence>
<dbReference type="Pfam" id="PF12770">
    <property type="entry name" value="CHAT"/>
    <property type="match status" value="1"/>
</dbReference>
<proteinExistence type="predicted"/>
<dbReference type="EMBL" id="CP150886">
    <property type="protein sequence ID" value="WZB87240.1"/>
    <property type="molecule type" value="Genomic_DNA"/>
</dbReference>
<accession>A0ABZ2US42</accession>
<organism evidence="3 4">
    <name type="scientific">Okeanomitos corallinicola TIOX110</name>
    <dbReference type="NCBI Taxonomy" id="3133117"/>
    <lineage>
        <taxon>Bacteria</taxon>
        <taxon>Bacillati</taxon>
        <taxon>Cyanobacteriota</taxon>
        <taxon>Cyanophyceae</taxon>
        <taxon>Nostocales</taxon>
        <taxon>Aphanizomenonaceae</taxon>
        <taxon>Okeanomitos</taxon>
    </lineage>
</organism>
<dbReference type="Pfam" id="PF13424">
    <property type="entry name" value="TPR_12"/>
    <property type="match status" value="2"/>
</dbReference>
<evidence type="ECO:0000259" key="1">
    <source>
        <dbReference type="Pfam" id="PF12770"/>
    </source>
</evidence>
<dbReference type="Gene3D" id="1.25.40.10">
    <property type="entry name" value="Tetratricopeptide repeat domain"/>
    <property type="match status" value="3"/>
</dbReference>
<dbReference type="Proteomes" id="UP001483337">
    <property type="component" value="Chromosome"/>
</dbReference>
<dbReference type="InterPro" id="IPR011990">
    <property type="entry name" value="TPR-like_helical_dom_sf"/>
</dbReference>
<dbReference type="RefSeq" id="WP_353930154.1">
    <property type="nucleotide sequence ID" value="NZ_CP150886.1"/>
</dbReference>
<dbReference type="Pfam" id="PF13181">
    <property type="entry name" value="TPR_8"/>
    <property type="match status" value="1"/>
</dbReference>
<dbReference type="InterPro" id="IPR019734">
    <property type="entry name" value="TPR_rpt"/>
</dbReference>
<feature type="domain" description="Anaphase-promoting complex subunit 5" evidence="2">
    <location>
        <begin position="130"/>
        <end position="179"/>
    </location>
</feature>
<dbReference type="InterPro" id="IPR024983">
    <property type="entry name" value="CHAT_dom"/>
</dbReference>